<evidence type="ECO:0000313" key="4">
    <source>
        <dbReference type="EMBL" id="SEI84650.1"/>
    </source>
</evidence>
<proteinExistence type="predicted"/>
<reference evidence="4 6" key="2">
    <citation type="submission" date="2016-10" db="EMBL/GenBank/DDBJ databases">
        <authorList>
            <person name="Varghese N."/>
            <person name="Submissions S."/>
        </authorList>
    </citation>
    <scope>NUCLEOTIDE SEQUENCE [LARGE SCALE GENOMIC DNA]</scope>
    <source>
        <strain evidence="4 6">DSM 22150</strain>
    </source>
</reference>
<evidence type="ECO:0000259" key="1">
    <source>
        <dbReference type="Pfam" id="PF06048"/>
    </source>
</evidence>
<organism evidence="3 5">
    <name type="scientific">Trichococcus ilyis</name>
    <dbReference type="NCBI Taxonomy" id="640938"/>
    <lineage>
        <taxon>Bacteria</taxon>
        <taxon>Bacillati</taxon>
        <taxon>Bacillota</taxon>
        <taxon>Bacilli</taxon>
        <taxon>Lactobacillales</taxon>
        <taxon>Carnobacteriaceae</taxon>
        <taxon>Trichococcus</taxon>
    </lineage>
</organism>
<feature type="domain" description="Cch helix turn helix" evidence="2">
    <location>
        <begin position="454"/>
        <end position="568"/>
    </location>
</feature>
<name>A0A143YIF1_9LACT</name>
<dbReference type="Pfam" id="PF06048">
    <property type="entry name" value="DUF927"/>
    <property type="match status" value="1"/>
</dbReference>
<evidence type="ECO:0000259" key="2">
    <source>
        <dbReference type="Pfam" id="PF18662"/>
    </source>
</evidence>
<dbReference type="EMBL" id="FNYT01000004">
    <property type="protein sequence ID" value="SEI84650.1"/>
    <property type="molecule type" value="Genomic_DNA"/>
</dbReference>
<gene>
    <name evidence="4" type="ORF">SAMN05216375_10468</name>
    <name evidence="3" type="ORF">TR210_788</name>
</gene>
<sequence>MLTSDNISDKYFKNFEINEKQPSDIQIGGYIFSKTKGILAKGKDDDTPQKIAEYARIIEVRSDLFTNEESYVLEYYRSSTKEIIRKRIDGEMLIGSKAEKLVKYGVDINPSNKRQVLTALTRSRMNASNAFVYDVYGWRTLKLGTVFLHANAITHEGPQSCYRQSDSARLDLRPRGSYTDWLSMYNTHVKGNTPLELAVVLGTSSVILNYLAIQYPDLKTLIVHLNGQSSQGKTTAAMLALSVGGNPTSNGLLKSWNSTENAIMSHLNAIDGIATCFDELSQNRSANLTSLLYSLAEGKQKDRSNIDGILKETAHWCTTILSTGELSMFNKLDKNLGLRMRILEFTQVQWTVSGNQSEEIKHNVSTNYGHLLPLFVERLLKSGLSSIDQAFEEQRQILLTKMKDSPTTVRVSMKLAVIMATAYLLDTMGLINLNIDHIRDILIENDRENFDSRDHGAKAMEDVLQYLVEHQSKLVRDNQSRIPNEVIGVLSVKRISGSNQMVISILKAQFDSIMAELKYQDSRVILKDWNQKGLLVTEAGRQTVRMNLDIDSSGKKKVPLYSFLIPDEYKNLFFEPPTYDMSTMLPRFSNNAKMLDEMTELLDVDSDFD</sequence>
<evidence type="ECO:0000313" key="3">
    <source>
        <dbReference type="EMBL" id="CZQ89342.1"/>
    </source>
</evidence>
<accession>A0A143YIF1</accession>
<dbReference type="InterPro" id="IPR040538">
    <property type="entry name" value="Cch_HTH"/>
</dbReference>
<dbReference type="InterPro" id="IPR009270">
    <property type="entry name" value="DUF927"/>
</dbReference>
<feature type="domain" description="DUF927" evidence="1">
    <location>
        <begin position="43"/>
        <end position="313"/>
    </location>
</feature>
<evidence type="ECO:0008006" key="7">
    <source>
        <dbReference type="Google" id="ProtNLM"/>
    </source>
</evidence>
<dbReference type="AlphaFoldDB" id="A0A143YIF1"/>
<dbReference type="STRING" id="640938.TR210_788"/>
<reference evidence="3 5" key="1">
    <citation type="submission" date="2016-02" db="EMBL/GenBank/DDBJ databases">
        <authorList>
            <person name="Wen L."/>
            <person name="He K."/>
            <person name="Yang H."/>
        </authorList>
    </citation>
    <scope>NUCLEOTIDE SEQUENCE [LARGE SCALE GENOMIC DNA]</scope>
    <source>
        <strain evidence="3">Trichococcus_R210</strain>
    </source>
</reference>
<dbReference type="Proteomes" id="UP000199280">
    <property type="component" value="Unassembled WGS sequence"/>
</dbReference>
<dbReference type="RefSeq" id="WP_068621788.1">
    <property type="nucleotide sequence ID" value="NZ_FJNB01000004.1"/>
</dbReference>
<protein>
    <recommendedName>
        <fullName evidence="7">DUF927 domain-containing protein</fullName>
    </recommendedName>
</protein>
<keyword evidence="6" id="KW-1185">Reference proteome</keyword>
<evidence type="ECO:0000313" key="5">
    <source>
        <dbReference type="Proteomes" id="UP000076878"/>
    </source>
</evidence>
<dbReference type="EMBL" id="FJNB01000004">
    <property type="protein sequence ID" value="CZQ89342.1"/>
    <property type="molecule type" value="Genomic_DNA"/>
</dbReference>
<evidence type="ECO:0000313" key="6">
    <source>
        <dbReference type="Proteomes" id="UP000199280"/>
    </source>
</evidence>
<dbReference type="Proteomes" id="UP000076878">
    <property type="component" value="Unassembled WGS sequence"/>
</dbReference>
<dbReference type="Pfam" id="PF18662">
    <property type="entry name" value="HTH_56"/>
    <property type="match status" value="1"/>
</dbReference>